<sequence>MTWDKATLFVLALFGLVILVLAQVGEVLTRLPRLIRAWRDVRNELRDGNHGAAEHDTDTEQSEGRTAG</sequence>
<dbReference type="GeneID" id="95454089"/>
<proteinExistence type="predicted"/>
<evidence type="ECO:0000313" key="5">
    <source>
        <dbReference type="Proteomes" id="UP000642014"/>
    </source>
</evidence>
<evidence type="ECO:0000313" key="2">
    <source>
        <dbReference type="EMBL" id="GGR25476.1"/>
    </source>
</evidence>
<keyword evidence="4" id="KW-1185">Reference proteome</keyword>
<feature type="region of interest" description="Disordered" evidence="1">
    <location>
        <begin position="47"/>
        <end position="68"/>
    </location>
</feature>
<feature type="compositionally biased region" description="Basic and acidic residues" evidence="1">
    <location>
        <begin position="47"/>
        <end position="58"/>
    </location>
</feature>
<reference evidence="3 4" key="2">
    <citation type="submission" date="2017-09" db="EMBL/GenBank/DDBJ databases">
        <authorList>
            <person name="Lee N."/>
            <person name="Cho B.-K."/>
        </authorList>
    </citation>
    <scope>NUCLEOTIDE SEQUENCE [LARGE SCALE GENOMIC DNA]</scope>
    <source>
        <strain evidence="3 4">ATCC 19740</strain>
    </source>
</reference>
<evidence type="ECO:0008006" key="6">
    <source>
        <dbReference type="Google" id="ProtNLM"/>
    </source>
</evidence>
<dbReference type="EMBL" id="BMSJ01000005">
    <property type="protein sequence ID" value="GGR25476.1"/>
    <property type="molecule type" value="Genomic_DNA"/>
</dbReference>
<dbReference type="Proteomes" id="UP000326029">
    <property type="component" value="Chromosome"/>
</dbReference>
<dbReference type="RefSeq" id="WP_152369928.1">
    <property type="nucleotide sequence ID" value="NZ_BMSJ01000005.1"/>
</dbReference>
<name>A0AAV4KHR8_9ACTN</name>
<evidence type="ECO:0000313" key="3">
    <source>
        <dbReference type="EMBL" id="QEV32454.1"/>
    </source>
</evidence>
<dbReference type="EMBL" id="CP023693">
    <property type="protein sequence ID" value="QEV32454.1"/>
    <property type="molecule type" value="Genomic_DNA"/>
</dbReference>
<gene>
    <name evidence="3" type="ORF">CP977_09935</name>
    <name evidence="2" type="ORF">GCM10010497_29470</name>
</gene>
<reference evidence="2" key="3">
    <citation type="submission" date="2023-08" db="EMBL/GenBank/DDBJ databases">
        <authorList>
            <person name="Sun Q."/>
            <person name="Ohkuma M."/>
        </authorList>
    </citation>
    <scope>NUCLEOTIDE SEQUENCE</scope>
    <source>
        <strain evidence="2">JCM 4205</strain>
    </source>
</reference>
<accession>A0AAV4KHR8</accession>
<reference evidence="2 5" key="1">
    <citation type="journal article" date="2014" name="Int. J. Syst. Evol. Microbiol.">
        <title>Complete genome sequence of Corynebacterium casei LMG S-19264T (=DSM 44701T), isolated from a smear-ripened cheese.</title>
        <authorList>
            <consortium name="US DOE Joint Genome Institute (JGI-PGF)"/>
            <person name="Walter F."/>
            <person name="Albersmeier A."/>
            <person name="Kalinowski J."/>
            <person name="Ruckert C."/>
        </authorList>
    </citation>
    <scope>NUCLEOTIDE SEQUENCE [LARGE SCALE GENOMIC DNA]</scope>
    <source>
        <strain evidence="2 5">JCM 4205</strain>
    </source>
</reference>
<dbReference type="AlphaFoldDB" id="A0AAV4KHR8"/>
<protein>
    <recommendedName>
        <fullName evidence="6">Sec-independent protein translocase TatA</fullName>
    </recommendedName>
</protein>
<evidence type="ECO:0000313" key="4">
    <source>
        <dbReference type="Proteomes" id="UP000326029"/>
    </source>
</evidence>
<evidence type="ECO:0000256" key="1">
    <source>
        <dbReference type="SAM" id="MobiDB-lite"/>
    </source>
</evidence>
<dbReference type="Proteomes" id="UP000642014">
    <property type="component" value="Unassembled WGS sequence"/>
</dbReference>
<organism evidence="2 5">
    <name type="scientific">Streptomyces cinereoruber</name>
    <dbReference type="NCBI Taxonomy" id="67260"/>
    <lineage>
        <taxon>Bacteria</taxon>
        <taxon>Bacillati</taxon>
        <taxon>Actinomycetota</taxon>
        <taxon>Actinomycetes</taxon>
        <taxon>Kitasatosporales</taxon>
        <taxon>Streptomycetaceae</taxon>
        <taxon>Streptomyces</taxon>
    </lineage>
</organism>